<dbReference type="EMBL" id="HF936567">
    <property type="protein sequence ID" value="CCX34537.1"/>
    <property type="molecule type" value="Genomic_DNA"/>
</dbReference>
<protein>
    <submittedName>
        <fullName evidence="1">Uncharacterized protein</fullName>
    </submittedName>
</protein>
<gene>
    <name evidence="1" type="ORF">PCON_03930</name>
</gene>
<evidence type="ECO:0000313" key="2">
    <source>
        <dbReference type="Proteomes" id="UP000018144"/>
    </source>
</evidence>
<dbReference type="AlphaFoldDB" id="U4LVF9"/>
<name>U4LVF9_PYROM</name>
<dbReference type="Proteomes" id="UP000018144">
    <property type="component" value="Unassembled WGS sequence"/>
</dbReference>
<accession>U4LVF9</accession>
<sequence length="35" mass="4038">MCWSHAMRIPQPQSLIYVSRIAIANDRTLRHSSPT</sequence>
<organism evidence="1 2">
    <name type="scientific">Pyronema omphalodes (strain CBS 100304)</name>
    <name type="common">Pyronema confluens</name>
    <dbReference type="NCBI Taxonomy" id="1076935"/>
    <lineage>
        <taxon>Eukaryota</taxon>
        <taxon>Fungi</taxon>
        <taxon>Dikarya</taxon>
        <taxon>Ascomycota</taxon>
        <taxon>Pezizomycotina</taxon>
        <taxon>Pezizomycetes</taxon>
        <taxon>Pezizales</taxon>
        <taxon>Pyronemataceae</taxon>
        <taxon>Pyronema</taxon>
    </lineage>
</organism>
<proteinExistence type="predicted"/>
<evidence type="ECO:0000313" key="1">
    <source>
        <dbReference type="EMBL" id="CCX34537.1"/>
    </source>
</evidence>
<keyword evidence="2" id="KW-1185">Reference proteome</keyword>
<reference evidence="1 2" key="1">
    <citation type="journal article" date="2013" name="PLoS Genet.">
        <title>The genome and development-dependent transcriptomes of Pyronema confluens: a window into fungal evolution.</title>
        <authorList>
            <person name="Traeger S."/>
            <person name="Altegoer F."/>
            <person name="Freitag M."/>
            <person name="Gabaldon T."/>
            <person name="Kempken F."/>
            <person name="Kumar A."/>
            <person name="Marcet-Houben M."/>
            <person name="Poggeler S."/>
            <person name="Stajich J.E."/>
            <person name="Nowrousian M."/>
        </authorList>
    </citation>
    <scope>NUCLEOTIDE SEQUENCE [LARGE SCALE GENOMIC DNA]</scope>
    <source>
        <strain evidence="2">CBS 100304</strain>
        <tissue evidence="1">Vegetative mycelium</tissue>
    </source>
</reference>